<gene>
    <name evidence="1" type="ORF">DIAAKJNI_00016</name>
</gene>
<dbReference type="AlphaFoldDB" id="A0A811T850"/>
<evidence type="ECO:0000313" key="2">
    <source>
        <dbReference type="Proteomes" id="UP000639006"/>
    </source>
</evidence>
<dbReference type="Proteomes" id="UP000639006">
    <property type="component" value="Unassembled WGS sequence"/>
</dbReference>
<name>A0A811T850_9EURY</name>
<protein>
    <submittedName>
        <fullName evidence="1">Uncharacterized protein</fullName>
    </submittedName>
</protein>
<dbReference type="EMBL" id="CAJHIQ010000001">
    <property type="protein sequence ID" value="CAD6490777.1"/>
    <property type="molecule type" value="Genomic_DNA"/>
</dbReference>
<comment type="caution">
    <text evidence="1">The sequence shown here is derived from an EMBL/GenBank/DDBJ whole genome shotgun (WGS) entry which is preliminary data.</text>
</comment>
<reference evidence="1" key="1">
    <citation type="submission" date="2020-10" db="EMBL/GenBank/DDBJ databases">
        <authorList>
            <person name="Hahn C.J."/>
            <person name="Laso-Perez R."/>
            <person name="Vulcano F."/>
            <person name="Vaziourakis K.-M."/>
            <person name="Stokke R."/>
            <person name="Steen I.H."/>
            <person name="Teske A."/>
            <person name="Boetius A."/>
            <person name="Liebeke M."/>
            <person name="Amann R."/>
            <person name="Knittel K."/>
        </authorList>
    </citation>
    <scope>NUCLEOTIDE SEQUENCE</scope>
    <source>
        <strain evidence="1">Gfbio:e3339647-f889-4370-9287-4fb5cb688e4c:AG392M11_GoMArc1</strain>
    </source>
</reference>
<organism evidence="1 2">
    <name type="scientific">Candidatus Argoarchaeum ethanivorans</name>
    <dbReference type="NCBI Taxonomy" id="2608793"/>
    <lineage>
        <taxon>Archaea</taxon>
        <taxon>Methanobacteriati</taxon>
        <taxon>Methanobacteriota</taxon>
        <taxon>Stenosarchaea group</taxon>
        <taxon>Methanomicrobia</taxon>
        <taxon>Methanosarcinales</taxon>
        <taxon>Methanosarcinales incertae sedis</taxon>
        <taxon>GOM Arc I cluster</taxon>
        <taxon>Candidatus Argoarchaeum</taxon>
    </lineage>
</organism>
<accession>A0A811T850</accession>
<sequence>MIKDMFYRMELPFPDNKIEIYSDGNDEYTSTLKDFYCETCITYGQLIKIKKSGRLVEKIKVKVFGGPSPRDIETTDIENFNGILRERIGRLVRKTKCFSKREWRQWCALQLFQFYWNFITNLKEEKHQRC</sequence>
<proteinExistence type="predicted"/>
<evidence type="ECO:0000313" key="1">
    <source>
        <dbReference type="EMBL" id="CAD6490777.1"/>
    </source>
</evidence>